<proteinExistence type="predicted"/>
<evidence type="ECO:0000313" key="3">
    <source>
        <dbReference type="Proteomes" id="UP000184546"/>
    </source>
</evidence>
<dbReference type="RefSeq" id="XP_020057477.1">
    <property type="nucleotide sequence ID" value="XM_020196117.1"/>
</dbReference>
<dbReference type="Proteomes" id="UP000184546">
    <property type="component" value="Unassembled WGS sequence"/>
</dbReference>
<feature type="region of interest" description="Disordered" evidence="1">
    <location>
        <begin position="188"/>
        <end position="247"/>
    </location>
</feature>
<keyword evidence="3" id="KW-1185">Reference proteome</keyword>
<organism evidence="2 3">
    <name type="scientific">Aspergillus aculeatus (strain ATCC 16872 / CBS 172.66 / WB 5094)</name>
    <dbReference type="NCBI Taxonomy" id="690307"/>
    <lineage>
        <taxon>Eukaryota</taxon>
        <taxon>Fungi</taxon>
        <taxon>Dikarya</taxon>
        <taxon>Ascomycota</taxon>
        <taxon>Pezizomycotina</taxon>
        <taxon>Eurotiomycetes</taxon>
        <taxon>Eurotiomycetidae</taxon>
        <taxon>Eurotiales</taxon>
        <taxon>Aspergillaceae</taxon>
        <taxon>Aspergillus</taxon>
        <taxon>Aspergillus subgen. Circumdati</taxon>
    </lineage>
</organism>
<evidence type="ECO:0000313" key="2">
    <source>
        <dbReference type="EMBL" id="OJK01138.1"/>
    </source>
</evidence>
<reference evidence="3" key="1">
    <citation type="journal article" date="2017" name="Genome Biol.">
        <title>Comparative genomics reveals high biological diversity and specific adaptations in the industrially and medically important fungal genus Aspergillus.</title>
        <authorList>
            <person name="de Vries R.P."/>
            <person name="Riley R."/>
            <person name="Wiebenga A."/>
            <person name="Aguilar-Osorio G."/>
            <person name="Amillis S."/>
            <person name="Uchima C.A."/>
            <person name="Anderluh G."/>
            <person name="Asadollahi M."/>
            <person name="Askin M."/>
            <person name="Barry K."/>
            <person name="Battaglia E."/>
            <person name="Bayram O."/>
            <person name="Benocci T."/>
            <person name="Braus-Stromeyer S.A."/>
            <person name="Caldana C."/>
            <person name="Canovas D."/>
            <person name="Cerqueira G.C."/>
            <person name="Chen F."/>
            <person name="Chen W."/>
            <person name="Choi C."/>
            <person name="Clum A."/>
            <person name="Dos Santos R.A."/>
            <person name="Damasio A.R."/>
            <person name="Diallinas G."/>
            <person name="Emri T."/>
            <person name="Fekete E."/>
            <person name="Flipphi M."/>
            <person name="Freyberg S."/>
            <person name="Gallo A."/>
            <person name="Gournas C."/>
            <person name="Habgood R."/>
            <person name="Hainaut M."/>
            <person name="Harispe M.L."/>
            <person name="Henrissat B."/>
            <person name="Hilden K.S."/>
            <person name="Hope R."/>
            <person name="Hossain A."/>
            <person name="Karabika E."/>
            <person name="Karaffa L."/>
            <person name="Karanyi Z."/>
            <person name="Krasevec N."/>
            <person name="Kuo A."/>
            <person name="Kusch H."/>
            <person name="LaButti K."/>
            <person name="Lagendijk E.L."/>
            <person name="Lapidus A."/>
            <person name="Levasseur A."/>
            <person name="Lindquist E."/>
            <person name="Lipzen A."/>
            <person name="Logrieco A.F."/>
            <person name="MacCabe A."/>
            <person name="Maekelae M.R."/>
            <person name="Malavazi I."/>
            <person name="Melin P."/>
            <person name="Meyer V."/>
            <person name="Mielnichuk N."/>
            <person name="Miskei M."/>
            <person name="Molnar A.P."/>
            <person name="Mule G."/>
            <person name="Ngan C.Y."/>
            <person name="Orejas M."/>
            <person name="Orosz E."/>
            <person name="Ouedraogo J.P."/>
            <person name="Overkamp K.M."/>
            <person name="Park H.-S."/>
            <person name="Perrone G."/>
            <person name="Piumi F."/>
            <person name="Punt P.J."/>
            <person name="Ram A.F."/>
            <person name="Ramon A."/>
            <person name="Rauscher S."/>
            <person name="Record E."/>
            <person name="Riano-Pachon D.M."/>
            <person name="Robert V."/>
            <person name="Roehrig J."/>
            <person name="Ruller R."/>
            <person name="Salamov A."/>
            <person name="Salih N.S."/>
            <person name="Samson R.A."/>
            <person name="Sandor E."/>
            <person name="Sanguinetti M."/>
            <person name="Schuetze T."/>
            <person name="Sepcic K."/>
            <person name="Shelest E."/>
            <person name="Sherlock G."/>
            <person name="Sophianopoulou V."/>
            <person name="Squina F.M."/>
            <person name="Sun H."/>
            <person name="Susca A."/>
            <person name="Todd R.B."/>
            <person name="Tsang A."/>
            <person name="Unkles S.E."/>
            <person name="van de Wiele N."/>
            <person name="van Rossen-Uffink D."/>
            <person name="Oliveira J.V."/>
            <person name="Vesth T.C."/>
            <person name="Visser J."/>
            <person name="Yu J.-H."/>
            <person name="Zhou M."/>
            <person name="Andersen M.R."/>
            <person name="Archer D.B."/>
            <person name="Baker S.E."/>
            <person name="Benoit I."/>
            <person name="Brakhage A.A."/>
            <person name="Braus G.H."/>
            <person name="Fischer R."/>
            <person name="Frisvad J.C."/>
            <person name="Goldman G.H."/>
            <person name="Houbraken J."/>
            <person name="Oakley B."/>
            <person name="Pocsi I."/>
            <person name="Scazzocchio C."/>
            <person name="Seiboth B."/>
            <person name="vanKuyk P.A."/>
            <person name="Wortman J."/>
            <person name="Dyer P.S."/>
            <person name="Grigoriev I.V."/>
        </authorList>
    </citation>
    <scope>NUCLEOTIDE SEQUENCE [LARGE SCALE GENOMIC DNA]</scope>
    <source>
        <strain evidence="3">ATCC 16872 / CBS 172.66 / WB 5094</strain>
    </source>
</reference>
<feature type="compositionally biased region" description="Basic and acidic residues" evidence="1">
    <location>
        <begin position="152"/>
        <end position="161"/>
    </location>
</feature>
<sequence>MVNWKAPESTDRLLASLIVAHPGLKLDYKAMATAFGQGASYDSIEGRFRKWRKMADELRGELDSRGINFTELRARNSSSGILTPRTPRGPRNGVTKASQSVSSSSRARRDGRTISQKTPTRPAKGGSSTRTPTSHGGSLVQTIFVEDSTEEEDRKDLTFKRESSEAVPYGLITPVKEPNDLMIVDSPATGGPGVSALTSTRHGNTRSDKSAQKTLVPDLPAISGFEHGGHASSSSVDPHHTSGVHPMDDIQQRLHGHVFAFDHLLDSVPSGSYLGGDVV</sequence>
<dbReference type="OrthoDB" id="4828117at2759"/>
<dbReference type="GeneID" id="30969931"/>
<dbReference type="STRING" id="690307.A0A1L9WZ09"/>
<evidence type="ECO:0000256" key="1">
    <source>
        <dbReference type="SAM" id="MobiDB-lite"/>
    </source>
</evidence>
<feature type="region of interest" description="Disordered" evidence="1">
    <location>
        <begin position="76"/>
        <end position="161"/>
    </location>
</feature>
<dbReference type="AlphaFoldDB" id="A0A1L9WZ09"/>
<protein>
    <submittedName>
        <fullName evidence="2">Uncharacterized protein</fullName>
    </submittedName>
</protein>
<dbReference type="VEuPathDB" id="FungiDB:ASPACDRAFT_117974"/>
<gene>
    <name evidence="2" type="ORF">ASPACDRAFT_117974</name>
</gene>
<dbReference type="EMBL" id="KV878975">
    <property type="protein sequence ID" value="OJK01138.1"/>
    <property type="molecule type" value="Genomic_DNA"/>
</dbReference>
<name>A0A1L9WZ09_ASPA1</name>
<feature type="compositionally biased region" description="Polar residues" evidence="1">
    <location>
        <begin position="126"/>
        <end position="141"/>
    </location>
</feature>
<dbReference type="OMA" id="VNWKQPE"/>
<accession>A0A1L9WZ09</accession>